<sequence>MPDVIILWDGPLFFEHMFEEYGITSTIAAPSSINSPHLPPAKLLIVPAGFTYPEHAIVSNALANEKIQKKIFNFVENGGVFLMFSPLKEVSTCNACRAPAVTSLLPFGSDVEYVQKDVLIQRESALIGDSDSVYCDGYFQKFGTDFFVIEKDDAGRAVHISKKLGKGQIIISSVHEFLSKTYFESLLSGPKVKL</sequence>
<gene>
    <name evidence="1" type="ORF">MmiEs2_14540</name>
</gene>
<proteinExistence type="predicted"/>
<evidence type="ECO:0008006" key="3">
    <source>
        <dbReference type="Google" id="ProtNLM"/>
    </source>
</evidence>
<dbReference type="RefSeq" id="WP_316559216.1">
    <property type="nucleotide sequence ID" value="NZ_CP131062.1"/>
</dbReference>
<dbReference type="GeneID" id="85197919"/>
<name>A0AA96V9F4_9EURY</name>
<dbReference type="AlphaFoldDB" id="A0AA96V9F4"/>
<evidence type="ECO:0000313" key="2">
    <source>
        <dbReference type="Proteomes" id="UP001302662"/>
    </source>
</evidence>
<keyword evidence="2" id="KW-1185">Reference proteome</keyword>
<accession>A0AA96V9F4</accession>
<organism evidence="1 2">
    <name type="scientific">Methanimicrococcus stummii</name>
    <dbReference type="NCBI Taxonomy" id="3028294"/>
    <lineage>
        <taxon>Archaea</taxon>
        <taxon>Methanobacteriati</taxon>
        <taxon>Methanobacteriota</taxon>
        <taxon>Stenosarchaea group</taxon>
        <taxon>Methanomicrobia</taxon>
        <taxon>Methanosarcinales</taxon>
        <taxon>Methanosarcinaceae</taxon>
        <taxon>Methanimicrococcus</taxon>
    </lineage>
</organism>
<dbReference type="EMBL" id="CP131062">
    <property type="protein sequence ID" value="WNY29229.1"/>
    <property type="molecule type" value="Genomic_DNA"/>
</dbReference>
<evidence type="ECO:0000313" key="1">
    <source>
        <dbReference type="EMBL" id="WNY29229.1"/>
    </source>
</evidence>
<dbReference type="Proteomes" id="UP001302662">
    <property type="component" value="Chromosome"/>
</dbReference>
<reference evidence="1 2" key="1">
    <citation type="submission" date="2023-07" db="EMBL/GenBank/DDBJ databases">
        <title>Closed genome sequence of Methanimicrococcus sp. Es2.</title>
        <authorList>
            <person name="Protasov E."/>
            <person name="Platt K."/>
            <person name="Reeh H."/>
            <person name="Poehlein A."/>
            <person name="Daniel R."/>
            <person name="Brune A."/>
        </authorList>
    </citation>
    <scope>NUCLEOTIDE SEQUENCE [LARGE SCALE GENOMIC DNA]</scope>
    <source>
        <strain evidence="1 2">Es2</strain>
    </source>
</reference>
<protein>
    <recommendedName>
        <fullName evidence="3">Glutamine amidotransferase domain-containing protein</fullName>
    </recommendedName>
</protein>
<dbReference type="KEGG" id="mees:MmiEs2_14540"/>